<name>A0A3B1C8K1_9ZZZZ</name>
<sequence length="372" mass="39598">MVLGLMSGTSMDGIDAALCDITMARGAPRIRLVSSARFSYPKKLRSRLFSLLSGEGSVAEVCQLNVAIGEAFSRAALKGMGQKRIELIGSSGQTIFHSPKTGSTLQIGSPAVIADRTGVPVWSDFRSADMAGGGEGAPLAPVVHLPLFVEQRINVSALNIGGIANITHIPAGAKTLSQLVAYDTGPGNMLIDLATTRMGEGLFDRGGHIARMGKVKERLLDKLLGHRFFKKKTPKSTGREQFGEAFIRWAGIDGRRKWDENMVATFTELTARTVTNEIKKLAKANRPTDRLVICGGGAKNGFLVERITELSGEAIDVVTSDKLGAPCDVIEAMLIALLAFFADSGITQDLRSITGSKNSNAPLGSYTPAKPL</sequence>
<dbReference type="PANTHER" id="PTHR30605">
    <property type="entry name" value="ANHYDRO-N-ACETYLMURAMIC ACID KINASE"/>
    <property type="match status" value="1"/>
</dbReference>
<organism evidence="1">
    <name type="scientific">hydrothermal vent metagenome</name>
    <dbReference type="NCBI Taxonomy" id="652676"/>
    <lineage>
        <taxon>unclassified sequences</taxon>
        <taxon>metagenomes</taxon>
        <taxon>ecological metagenomes</taxon>
    </lineage>
</organism>
<dbReference type="InterPro" id="IPR005338">
    <property type="entry name" value="Anhydro_N_Ac-Mur_kinase"/>
</dbReference>
<dbReference type="InterPro" id="IPR043129">
    <property type="entry name" value="ATPase_NBD"/>
</dbReference>
<dbReference type="Pfam" id="PF03702">
    <property type="entry name" value="AnmK"/>
    <property type="match status" value="1"/>
</dbReference>
<dbReference type="PANTHER" id="PTHR30605:SF0">
    <property type="entry name" value="ANHYDRO-N-ACETYLMURAMIC ACID KINASE"/>
    <property type="match status" value="1"/>
</dbReference>
<dbReference type="HAMAP" id="MF_01270">
    <property type="entry name" value="AnhMurNAc_kinase"/>
    <property type="match status" value="1"/>
</dbReference>
<dbReference type="GO" id="GO:0016301">
    <property type="term" value="F:kinase activity"/>
    <property type="evidence" value="ECO:0007669"/>
    <property type="project" value="UniProtKB-KW"/>
</dbReference>
<dbReference type="GO" id="GO:0016773">
    <property type="term" value="F:phosphotransferase activity, alcohol group as acceptor"/>
    <property type="evidence" value="ECO:0007669"/>
    <property type="project" value="InterPro"/>
</dbReference>
<protein>
    <submittedName>
        <fullName evidence="1">Anhydro-N-acetylmuramic acid kinase</fullName>
        <ecNumber evidence="1">2.7.1.170</ecNumber>
    </submittedName>
</protein>
<gene>
    <name evidence="1" type="ORF">MNBD_NITROSPINAE02-2187</name>
</gene>
<reference evidence="1" key="1">
    <citation type="submission" date="2018-06" db="EMBL/GenBank/DDBJ databases">
        <authorList>
            <person name="Zhirakovskaya E."/>
        </authorList>
    </citation>
    <scope>NUCLEOTIDE SEQUENCE</scope>
</reference>
<keyword evidence="1" id="KW-0418">Kinase</keyword>
<dbReference type="GO" id="GO:0006040">
    <property type="term" value="P:amino sugar metabolic process"/>
    <property type="evidence" value="ECO:0007669"/>
    <property type="project" value="InterPro"/>
</dbReference>
<dbReference type="EMBL" id="UOGE01000053">
    <property type="protein sequence ID" value="VAX20274.1"/>
    <property type="molecule type" value="Genomic_DNA"/>
</dbReference>
<accession>A0A3B1C8K1</accession>
<dbReference type="EC" id="2.7.1.170" evidence="1"/>
<dbReference type="Gene3D" id="3.30.420.40">
    <property type="match status" value="2"/>
</dbReference>
<evidence type="ECO:0000313" key="1">
    <source>
        <dbReference type="EMBL" id="VAX20274.1"/>
    </source>
</evidence>
<keyword evidence="1" id="KW-0808">Transferase</keyword>
<dbReference type="GO" id="GO:0009254">
    <property type="term" value="P:peptidoglycan turnover"/>
    <property type="evidence" value="ECO:0007669"/>
    <property type="project" value="InterPro"/>
</dbReference>
<proteinExistence type="inferred from homology"/>
<dbReference type="SUPFAM" id="SSF53067">
    <property type="entry name" value="Actin-like ATPase domain"/>
    <property type="match status" value="1"/>
</dbReference>
<dbReference type="AlphaFoldDB" id="A0A3B1C8K1"/>
<dbReference type="GO" id="GO:0005524">
    <property type="term" value="F:ATP binding"/>
    <property type="evidence" value="ECO:0007669"/>
    <property type="project" value="InterPro"/>
</dbReference>